<organism evidence="1 2">
    <name type="scientific">Oryza meyeriana var. granulata</name>
    <dbReference type="NCBI Taxonomy" id="110450"/>
    <lineage>
        <taxon>Eukaryota</taxon>
        <taxon>Viridiplantae</taxon>
        <taxon>Streptophyta</taxon>
        <taxon>Embryophyta</taxon>
        <taxon>Tracheophyta</taxon>
        <taxon>Spermatophyta</taxon>
        <taxon>Magnoliopsida</taxon>
        <taxon>Liliopsida</taxon>
        <taxon>Poales</taxon>
        <taxon>Poaceae</taxon>
        <taxon>BOP clade</taxon>
        <taxon>Oryzoideae</taxon>
        <taxon>Oryzeae</taxon>
        <taxon>Oryzinae</taxon>
        <taxon>Oryza</taxon>
        <taxon>Oryza meyeriana</taxon>
    </lineage>
</organism>
<sequence length="69" mass="7392">MSIDGHTGPWHRSAVLACQCVRPAVVPGVAWQRGEVDRFRGLVCLGRRAGRTPVVNGEEIAEQSGNLPA</sequence>
<protein>
    <submittedName>
        <fullName evidence="1">Uncharacterized protein</fullName>
    </submittedName>
</protein>
<accession>A0A6G1ES59</accession>
<keyword evidence="2" id="KW-1185">Reference proteome</keyword>
<proteinExistence type="predicted"/>
<gene>
    <name evidence="1" type="ORF">E2562_033552</name>
</gene>
<evidence type="ECO:0000313" key="1">
    <source>
        <dbReference type="EMBL" id="KAF0927476.1"/>
    </source>
</evidence>
<dbReference type="Proteomes" id="UP000479710">
    <property type="component" value="Unassembled WGS sequence"/>
</dbReference>
<reference evidence="1 2" key="1">
    <citation type="submission" date="2019-11" db="EMBL/GenBank/DDBJ databases">
        <title>Whole genome sequence of Oryza granulata.</title>
        <authorList>
            <person name="Li W."/>
        </authorList>
    </citation>
    <scope>NUCLEOTIDE SEQUENCE [LARGE SCALE GENOMIC DNA]</scope>
    <source>
        <strain evidence="2">cv. Menghai</strain>
        <tissue evidence="1">Leaf</tissue>
    </source>
</reference>
<dbReference type="EMBL" id="SPHZ02000003">
    <property type="protein sequence ID" value="KAF0927476.1"/>
    <property type="molecule type" value="Genomic_DNA"/>
</dbReference>
<evidence type="ECO:0000313" key="2">
    <source>
        <dbReference type="Proteomes" id="UP000479710"/>
    </source>
</evidence>
<comment type="caution">
    <text evidence="1">The sequence shown here is derived from an EMBL/GenBank/DDBJ whole genome shotgun (WGS) entry which is preliminary data.</text>
</comment>
<dbReference type="AlphaFoldDB" id="A0A6G1ES59"/>
<name>A0A6G1ES59_9ORYZ</name>